<evidence type="ECO:0000313" key="1">
    <source>
        <dbReference type="EMBL" id="KAI4861310.1"/>
    </source>
</evidence>
<protein>
    <submittedName>
        <fullName evidence="1">Cytochrome P450</fullName>
    </submittedName>
</protein>
<accession>A0ACB9YPF8</accession>
<sequence length="450" mass="51963">MNSVSFLSLLFHPLAKFPSSKLSAATRWYECYYDVFLPGQYTWKIAELHKRYGPIIRISPHELHVNDPDFFKDLYCWDGRWNKYGWAFDAFGAPLSTICCVGHDLHKERRVSLERYMSKANVERDQDMIQDLIAKLLNLGSALSAFVRDVATQWLLGKNYNNLDKEDFNSRMTAVFQGGGHVWRITKNFRWFGAIDFFSFLNDMLVVTRETLSIFSASAVDDEVKDERSIIQVIVQSNLPPSEKNLMRVFDDTTAAAMRLILFYVYSNPAILDKLRTELASVAFREPERPVFELASLEQLPYLTAVMTEGLRLSPGVAMRQARIAPDRELVYNKWEIPIRTPIGMTALLMHMDEKLYPDPERFEPERWVDLEARKKADKTFAPFSRGTRNCLGMYLAWAEMYMITSTLVHRFDFKFDGASPEQVIAFSDEFIIGTKDRSGLKAFVAKHKP</sequence>
<dbReference type="EMBL" id="MU393556">
    <property type="protein sequence ID" value="KAI4861310.1"/>
    <property type="molecule type" value="Genomic_DNA"/>
</dbReference>
<dbReference type="Proteomes" id="UP001497700">
    <property type="component" value="Unassembled WGS sequence"/>
</dbReference>
<name>A0ACB9YPF8_9PEZI</name>
<organism evidence="1 2">
    <name type="scientific">Hypoxylon rubiginosum</name>
    <dbReference type="NCBI Taxonomy" id="110542"/>
    <lineage>
        <taxon>Eukaryota</taxon>
        <taxon>Fungi</taxon>
        <taxon>Dikarya</taxon>
        <taxon>Ascomycota</taxon>
        <taxon>Pezizomycotina</taxon>
        <taxon>Sordariomycetes</taxon>
        <taxon>Xylariomycetidae</taxon>
        <taxon>Xylariales</taxon>
        <taxon>Hypoxylaceae</taxon>
        <taxon>Hypoxylon</taxon>
    </lineage>
</organism>
<comment type="caution">
    <text evidence="1">The sequence shown here is derived from an EMBL/GenBank/DDBJ whole genome shotgun (WGS) entry which is preliminary data.</text>
</comment>
<proteinExistence type="predicted"/>
<gene>
    <name evidence="1" type="ORF">F4820DRAFT_461050</name>
</gene>
<evidence type="ECO:0000313" key="2">
    <source>
        <dbReference type="Proteomes" id="UP001497700"/>
    </source>
</evidence>
<reference evidence="1 2" key="1">
    <citation type="journal article" date="2022" name="New Phytol.">
        <title>Ecological generalism drives hyperdiversity of secondary metabolite gene clusters in xylarialean endophytes.</title>
        <authorList>
            <person name="Franco M.E.E."/>
            <person name="Wisecaver J.H."/>
            <person name="Arnold A.E."/>
            <person name="Ju Y.M."/>
            <person name="Slot J.C."/>
            <person name="Ahrendt S."/>
            <person name="Moore L.P."/>
            <person name="Eastman K.E."/>
            <person name="Scott K."/>
            <person name="Konkel Z."/>
            <person name="Mondo S.J."/>
            <person name="Kuo A."/>
            <person name="Hayes R.D."/>
            <person name="Haridas S."/>
            <person name="Andreopoulos B."/>
            <person name="Riley R."/>
            <person name="LaButti K."/>
            <person name="Pangilinan J."/>
            <person name="Lipzen A."/>
            <person name="Amirebrahimi M."/>
            <person name="Yan J."/>
            <person name="Adam C."/>
            <person name="Keymanesh K."/>
            <person name="Ng V."/>
            <person name="Louie K."/>
            <person name="Northen T."/>
            <person name="Drula E."/>
            <person name="Henrissat B."/>
            <person name="Hsieh H.M."/>
            <person name="Youens-Clark K."/>
            <person name="Lutzoni F."/>
            <person name="Miadlikowska J."/>
            <person name="Eastwood D.C."/>
            <person name="Hamelin R.C."/>
            <person name="Grigoriev I.V."/>
            <person name="U'Ren J.M."/>
        </authorList>
    </citation>
    <scope>NUCLEOTIDE SEQUENCE [LARGE SCALE GENOMIC DNA]</scope>
    <source>
        <strain evidence="1 2">CBS 119005</strain>
    </source>
</reference>
<keyword evidence="2" id="KW-1185">Reference proteome</keyword>